<sequence length="102" mass="11525">MAPERILILGILKTSLLALACQVYFVTTLGKPIYHCMFNRNAYLDFFLRKMSEHNLTWEYNCADSSQPTDSAQIHGPRPLTASKVNSTSGSSNTFYPSNRVY</sequence>
<keyword evidence="2" id="KW-0472">Membrane</keyword>
<feature type="compositionally biased region" description="Polar residues" evidence="1">
    <location>
        <begin position="83"/>
        <end position="102"/>
    </location>
</feature>
<dbReference type="EMBL" id="MCFD01000002">
    <property type="protein sequence ID" value="ORX73073.1"/>
    <property type="molecule type" value="Genomic_DNA"/>
</dbReference>
<organism evidence="3 4">
    <name type="scientific">Linderina pennispora</name>
    <dbReference type="NCBI Taxonomy" id="61395"/>
    <lineage>
        <taxon>Eukaryota</taxon>
        <taxon>Fungi</taxon>
        <taxon>Fungi incertae sedis</taxon>
        <taxon>Zoopagomycota</taxon>
        <taxon>Kickxellomycotina</taxon>
        <taxon>Kickxellomycetes</taxon>
        <taxon>Kickxellales</taxon>
        <taxon>Kickxellaceae</taxon>
        <taxon>Linderina</taxon>
    </lineage>
</organism>
<evidence type="ECO:0000313" key="4">
    <source>
        <dbReference type="Proteomes" id="UP000193922"/>
    </source>
</evidence>
<dbReference type="RefSeq" id="XP_040746413.1">
    <property type="nucleotide sequence ID" value="XM_040885325.1"/>
</dbReference>
<evidence type="ECO:0000256" key="2">
    <source>
        <dbReference type="SAM" id="Phobius"/>
    </source>
</evidence>
<feature type="region of interest" description="Disordered" evidence="1">
    <location>
        <begin position="65"/>
        <end position="102"/>
    </location>
</feature>
<keyword evidence="2" id="KW-0812">Transmembrane</keyword>
<protein>
    <submittedName>
        <fullName evidence="3">Uncharacterized protein</fullName>
    </submittedName>
</protein>
<keyword evidence="2" id="KW-1133">Transmembrane helix</keyword>
<keyword evidence="4" id="KW-1185">Reference proteome</keyword>
<name>A0A1Y1WHS7_9FUNG</name>
<evidence type="ECO:0000313" key="3">
    <source>
        <dbReference type="EMBL" id="ORX73073.1"/>
    </source>
</evidence>
<dbReference type="Proteomes" id="UP000193922">
    <property type="component" value="Unassembled WGS sequence"/>
</dbReference>
<gene>
    <name evidence="3" type="ORF">DL89DRAFT_255219</name>
</gene>
<accession>A0A1Y1WHS7</accession>
<comment type="caution">
    <text evidence="3">The sequence shown here is derived from an EMBL/GenBank/DDBJ whole genome shotgun (WGS) entry which is preliminary data.</text>
</comment>
<reference evidence="3 4" key="1">
    <citation type="submission" date="2016-07" db="EMBL/GenBank/DDBJ databases">
        <title>Pervasive Adenine N6-methylation of Active Genes in Fungi.</title>
        <authorList>
            <consortium name="DOE Joint Genome Institute"/>
            <person name="Mondo S.J."/>
            <person name="Dannebaum R.O."/>
            <person name="Kuo R.C."/>
            <person name="Labutti K."/>
            <person name="Haridas S."/>
            <person name="Kuo A."/>
            <person name="Salamov A."/>
            <person name="Ahrendt S.R."/>
            <person name="Lipzen A."/>
            <person name="Sullivan W."/>
            <person name="Andreopoulos W.B."/>
            <person name="Clum A."/>
            <person name="Lindquist E."/>
            <person name="Daum C."/>
            <person name="Ramamoorthy G.K."/>
            <person name="Gryganskyi A."/>
            <person name="Culley D."/>
            <person name="Magnuson J.K."/>
            <person name="James T.Y."/>
            <person name="O'Malley M.A."/>
            <person name="Stajich J.E."/>
            <person name="Spatafora J.W."/>
            <person name="Visel A."/>
            <person name="Grigoriev I.V."/>
        </authorList>
    </citation>
    <scope>NUCLEOTIDE SEQUENCE [LARGE SCALE GENOMIC DNA]</scope>
    <source>
        <strain evidence="3 4">ATCC 12442</strain>
    </source>
</reference>
<dbReference type="AlphaFoldDB" id="A0A1Y1WHS7"/>
<feature type="transmembrane region" description="Helical" evidence="2">
    <location>
        <begin position="6"/>
        <end position="27"/>
    </location>
</feature>
<dbReference type="GeneID" id="63801973"/>
<proteinExistence type="predicted"/>
<evidence type="ECO:0000256" key="1">
    <source>
        <dbReference type="SAM" id="MobiDB-lite"/>
    </source>
</evidence>